<evidence type="ECO:0000256" key="7">
    <source>
        <dbReference type="HAMAP-Rule" id="MF_00746"/>
    </source>
</evidence>
<dbReference type="SMART" id="SM00731">
    <property type="entry name" value="SprT"/>
    <property type="match status" value="1"/>
</dbReference>
<feature type="binding site" evidence="7">
    <location>
        <position position="78"/>
    </location>
    <ligand>
        <name>Zn(2+)</name>
        <dbReference type="ChEBI" id="CHEBI:29105"/>
    </ligand>
</feature>
<evidence type="ECO:0000256" key="6">
    <source>
        <dbReference type="ARBA" id="ARBA00022833"/>
    </source>
</evidence>
<proteinExistence type="inferred from homology"/>
<accession>A0A377IZB1</accession>
<sequence length="168" mass="19980">MNSFTPLPQLKMQLRRRLEQCLRLAETHFKRSFKAPEISFELRGVKAGVAHLQENLLRFNPILLQENAEEFLYQVVPHELAHLLVYQLFGRVKPHGREWQEMMQGVFGLPAETCHRFDVASVQGDTFRYRCACQQHLLSKRRHLRILREKTDYICRKCRTKLIFTDEN</sequence>
<evidence type="ECO:0000313" key="9">
    <source>
        <dbReference type="EMBL" id="STO93502.1"/>
    </source>
</evidence>
<dbReference type="InterPro" id="IPR006640">
    <property type="entry name" value="SprT-like_domain"/>
</dbReference>
<dbReference type="OrthoDB" id="267364at2"/>
<dbReference type="EMBL" id="UGHS01000004">
    <property type="protein sequence ID" value="STO93502.1"/>
    <property type="molecule type" value="Genomic_DNA"/>
</dbReference>
<reference evidence="9 10" key="1">
    <citation type="submission" date="2018-06" db="EMBL/GenBank/DDBJ databases">
        <authorList>
            <consortium name="Pathogen Informatics"/>
            <person name="Doyle S."/>
        </authorList>
    </citation>
    <scope>NUCLEOTIDE SEQUENCE [LARGE SCALE GENOMIC DNA]</scope>
    <source>
        <strain evidence="9 10">NCTC13335</strain>
    </source>
</reference>
<comment type="similarity">
    <text evidence="2 7">Belongs to the SprT family.</text>
</comment>
<dbReference type="GO" id="GO:0005737">
    <property type="term" value="C:cytoplasm"/>
    <property type="evidence" value="ECO:0007669"/>
    <property type="project" value="UniProtKB-SubCell"/>
</dbReference>
<keyword evidence="4 7" id="KW-0963">Cytoplasm</keyword>
<feature type="binding site" evidence="7">
    <location>
        <position position="82"/>
    </location>
    <ligand>
        <name>Zn(2+)</name>
        <dbReference type="ChEBI" id="CHEBI:29105"/>
    </ligand>
</feature>
<evidence type="ECO:0000256" key="4">
    <source>
        <dbReference type="ARBA" id="ARBA00022490"/>
    </source>
</evidence>
<dbReference type="RefSeq" id="WP_115003214.1">
    <property type="nucleotide sequence ID" value="NZ_CAUUFB010000006.1"/>
</dbReference>
<gene>
    <name evidence="7 9" type="primary">sprT</name>
    <name evidence="9" type="ORF">NCTC13335_01382</name>
</gene>
<feature type="domain" description="SprT-like" evidence="8">
    <location>
        <begin position="16"/>
        <end position="165"/>
    </location>
</feature>
<dbReference type="PANTHER" id="PTHR38773:SF1">
    <property type="entry name" value="PROTEIN SPRT"/>
    <property type="match status" value="1"/>
</dbReference>
<evidence type="ECO:0000256" key="3">
    <source>
        <dbReference type="ARBA" id="ARBA00020082"/>
    </source>
</evidence>
<comment type="cofactor">
    <cofactor evidence="7">
        <name>Zn(2+)</name>
        <dbReference type="ChEBI" id="CHEBI:29105"/>
    </cofactor>
    <text evidence="7">Binds 1 zinc ion.</text>
</comment>
<evidence type="ECO:0000256" key="5">
    <source>
        <dbReference type="ARBA" id="ARBA00022723"/>
    </source>
</evidence>
<dbReference type="PANTHER" id="PTHR38773">
    <property type="entry name" value="PROTEIN SPRT"/>
    <property type="match status" value="1"/>
</dbReference>
<evidence type="ECO:0000256" key="2">
    <source>
        <dbReference type="ARBA" id="ARBA00006591"/>
    </source>
</evidence>
<dbReference type="GO" id="GO:0006950">
    <property type="term" value="P:response to stress"/>
    <property type="evidence" value="ECO:0007669"/>
    <property type="project" value="UniProtKB-ARBA"/>
</dbReference>
<keyword evidence="10" id="KW-1185">Reference proteome</keyword>
<comment type="subcellular location">
    <subcellularLocation>
        <location evidence="1 7">Cytoplasm</location>
    </subcellularLocation>
</comment>
<dbReference type="HAMAP" id="MF_00746">
    <property type="entry name" value="SprT"/>
    <property type="match status" value="1"/>
</dbReference>
<dbReference type="NCBIfam" id="NF003421">
    <property type="entry name" value="PRK04860.1"/>
    <property type="match status" value="1"/>
</dbReference>
<keyword evidence="6 7" id="KW-0862">Zinc</keyword>
<dbReference type="Pfam" id="PF10263">
    <property type="entry name" value="SprT-like"/>
    <property type="match status" value="1"/>
</dbReference>
<keyword evidence="5 7" id="KW-0479">Metal-binding</keyword>
<dbReference type="AlphaFoldDB" id="A0A377IZB1"/>
<protein>
    <recommendedName>
        <fullName evidence="3 7">Protein SprT</fullName>
    </recommendedName>
</protein>
<dbReference type="GO" id="GO:0008270">
    <property type="term" value="F:zinc ion binding"/>
    <property type="evidence" value="ECO:0007669"/>
    <property type="project" value="UniProtKB-UniRule"/>
</dbReference>
<dbReference type="Proteomes" id="UP000255264">
    <property type="component" value="Unassembled WGS sequence"/>
</dbReference>
<evidence type="ECO:0000313" key="10">
    <source>
        <dbReference type="Proteomes" id="UP000255264"/>
    </source>
</evidence>
<organism evidence="9 10">
    <name type="scientific">Haemophilus pittmaniae</name>
    <dbReference type="NCBI Taxonomy" id="249188"/>
    <lineage>
        <taxon>Bacteria</taxon>
        <taxon>Pseudomonadati</taxon>
        <taxon>Pseudomonadota</taxon>
        <taxon>Gammaproteobacteria</taxon>
        <taxon>Pasteurellales</taxon>
        <taxon>Pasteurellaceae</taxon>
        <taxon>Haemophilus</taxon>
    </lineage>
</organism>
<evidence type="ECO:0000259" key="8">
    <source>
        <dbReference type="SMART" id="SM00731"/>
    </source>
</evidence>
<dbReference type="InterPro" id="IPR023483">
    <property type="entry name" value="Uncharacterised_SprT"/>
</dbReference>
<feature type="active site" evidence="7">
    <location>
        <position position="79"/>
    </location>
</feature>
<evidence type="ECO:0000256" key="1">
    <source>
        <dbReference type="ARBA" id="ARBA00004496"/>
    </source>
</evidence>
<name>A0A377IZB1_9PAST</name>